<feature type="non-terminal residue" evidence="1">
    <location>
        <position position="1"/>
    </location>
</feature>
<reference evidence="1" key="2">
    <citation type="submission" date="2016-06" db="EMBL/GenBank/DDBJ databases">
        <title>The genome of a short-lived fish provides insights into sex chromosome evolution and the genetic control of aging.</title>
        <authorList>
            <person name="Reichwald K."/>
            <person name="Felder M."/>
            <person name="Petzold A."/>
            <person name="Koch P."/>
            <person name="Groth M."/>
            <person name="Platzer M."/>
        </authorList>
    </citation>
    <scope>NUCLEOTIDE SEQUENCE</scope>
    <source>
        <tissue evidence="1">Brain</tissue>
    </source>
</reference>
<sequence length="42" mass="4985">PIGMCIGENMAIRCVPRYRGDDTKYHDILRYFQSDDIGNFFR</sequence>
<reference evidence="1" key="1">
    <citation type="submission" date="2016-05" db="EMBL/GenBank/DDBJ databases">
        <authorList>
            <person name="Lavstsen T."/>
            <person name="Jespersen J.S."/>
        </authorList>
    </citation>
    <scope>NUCLEOTIDE SEQUENCE</scope>
    <source>
        <tissue evidence="1">Brain</tissue>
    </source>
</reference>
<evidence type="ECO:0000313" key="1">
    <source>
        <dbReference type="EMBL" id="SBS52338.1"/>
    </source>
</evidence>
<gene>
    <name evidence="1" type="primary">SATL1</name>
</gene>
<dbReference type="EMBL" id="HAEJ01011881">
    <property type="protein sequence ID" value="SBS52338.1"/>
    <property type="molecule type" value="Transcribed_RNA"/>
</dbReference>
<organism evidence="1">
    <name type="scientific">Nothobranchius furzeri</name>
    <name type="common">Turquoise killifish</name>
    <dbReference type="NCBI Taxonomy" id="105023"/>
    <lineage>
        <taxon>Eukaryota</taxon>
        <taxon>Metazoa</taxon>
        <taxon>Chordata</taxon>
        <taxon>Craniata</taxon>
        <taxon>Vertebrata</taxon>
        <taxon>Euteleostomi</taxon>
        <taxon>Actinopterygii</taxon>
        <taxon>Neopterygii</taxon>
        <taxon>Teleostei</taxon>
        <taxon>Neoteleostei</taxon>
        <taxon>Acanthomorphata</taxon>
        <taxon>Ovalentaria</taxon>
        <taxon>Atherinomorphae</taxon>
        <taxon>Cyprinodontiformes</taxon>
        <taxon>Nothobranchiidae</taxon>
        <taxon>Nothobranchius</taxon>
    </lineage>
</organism>
<protein>
    <submittedName>
        <fullName evidence="1">Uncharacterized protein</fullName>
    </submittedName>
</protein>
<proteinExistence type="predicted"/>
<dbReference type="AlphaFoldDB" id="A0A1A8UZ90"/>
<name>A0A1A8UZ90_NOTFU</name>
<accession>A0A1A8UZ90</accession>
<feature type="non-terminal residue" evidence="1">
    <location>
        <position position="42"/>
    </location>
</feature>